<dbReference type="KEGG" id="dat:HRM2_00330"/>
<feature type="transmembrane region" description="Helical" evidence="8">
    <location>
        <begin position="100"/>
        <end position="122"/>
    </location>
</feature>
<comment type="similarity">
    <text evidence="8">Belongs to the binding-protein-dependent transport system permease family.</text>
</comment>
<evidence type="ECO:0000256" key="6">
    <source>
        <dbReference type="ARBA" id="ARBA00022989"/>
    </source>
</evidence>
<reference evidence="10 11" key="1">
    <citation type="journal article" date="2009" name="Environ. Microbiol.">
        <title>Genome sequence of Desulfobacterium autotrophicum HRM2, a marine sulfate reducer oxidizing organic carbon completely to carbon dioxide.</title>
        <authorList>
            <person name="Strittmatter A.W."/>
            <person name="Liesegang H."/>
            <person name="Rabus R."/>
            <person name="Decker I."/>
            <person name="Amann J."/>
            <person name="Andres S."/>
            <person name="Henne A."/>
            <person name="Fricke W.F."/>
            <person name="Martinez-Arias R."/>
            <person name="Bartels D."/>
            <person name="Goesmann A."/>
            <person name="Krause L."/>
            <person name="Puehler A."/>
            <person name="Klenk H.P."/>
            <person name="Richter M."/>
            <person name="Schuler M."/>
            <person name="Gloeckner F.O."/>
            <person name="Meyerdierks A."/>
            <person name="Gottschalk G."/>
            <person name="Amann R."/>
        </authorList>
    </citation>
    <scope>NUCLEOTIDE SEQUENCE [LARGE SCALE GENOMIC DNA]</scope>
    <source>
        <strain evidence="11">ATCC 43914 / DSM 3382 / HRM2</strain>
    </source>
</reference>
<dbReference type="RefSeq" id="WP_012662407.1">
    <property type="nucleotide sequence ID" value="NC_012108.1"/>
</dbReference>
<keyword evidence="5 8" id="KW-0812">Transmembrane</keyword>
<feature type="domain" description="ABC transmembrane type-1" evidence="9">
    <location>
        <begin position="60"/>
        <end position="248"/>
    </location>
</feature>
<dbReference type="OrthoDB" id="9782004at2"/>
<evidence type="ECO:0000259" key="9">
    <source>
        <dbReference type="PROSITE" id="PS50928"/>
    </source>
</evidence>
<evidence type="ECO:0000256" key="4">
    <source>
        <dbReference type="ARBA" id="ARBA00022519"/>
    </source>
</evidence>
<keyword evidence="6 8" id="KW-1133">Transmembrane helix</keyword>
<feature type="transmembrane region" description="Helical" evidence="8">
    <location>
        <begin position="227"/>
        <end position="248"/>
    </location>
</feature>
<comment type="subcellular location">
    <subcellularLocation>
        <location evidence="1">Cell inner membrane</location>
        <topology evidence="1">Multi-pass membrane protein</topology>
    </subcellularLocation>
    <subcellularLocation>
        <location evidence="8">Cell membrane</location>
        <topology evidence="8">Multi-pass membrane protein</topology>
    </subcellularLocation>
</comment>
<dbReference type="InterPro" id="IPR000515">
    <property type="entry name" value="MetI-like"/>
</dbReference>
<keyword evidence="11" id="KW-1185">Reference proteome</keyword>
<proteinExistence type="inferred from homology"/>
<gene>
    <name evidence="10" type="ordered locus">HRM2_00330</name>
</gene>
<dbReference type="CDD" id="cd06261">
    <property type="entry name" value="TM_PBP2"/>
    <property type="match status" value="1"/>
</dbReference>
<dbReference type="Pfam" id="PF00528">
    <property type="entry name" value="BPD_transp_1"/>
    <property type="match status" value="1"/>
</dbReference>
<evidence type="ECO:0000256" key="1">
    <source>
        <dbReference type="ARBA" id="ARBA00004429"/>
    </source>
</evidence>
<dbReference type="SUPFAM" id="SSF161098">
    <property type="entry name" value="MetI-like"/>
    <property type="match status" value="1"/>
</dbReference>
<dbReference type="PANTHER" id="PTHR43357:SF4">
    <property type="entry name" value="INNER MEMBRANE ABC TRANSPORTER PERMEASE PROTEIN YDCV"/>
    <property type="match status" value="1"/>
</dbReference>
<dbReference type="InterPro" id="IPR035906">
    <property type="entry name" value="MetI-like_sf"/>
</dbReference>
<feature type="transmembrane region" description="Helical" evidence="8">
    <location>
        <begin position="181"/>
        <end position="207"/>
    </location>
</feature>
<dbReference type="GO" id="GO:0055085">
    <property type="term" value="P:transmembrane transport"/>
    <property type="evidence" value="ECO:0007669"/>
    <property type="project" value="InterPro"/>
</dbReference>
<keyword evidence="4" id="KW-0997">Cell inner membrane</keyword>
<dbReference type="eggNOG" id="COG1177">
    <property type="taxonomic scope" value="Bacteria"/>
</dbReference>
<organism evidence="10 11">
    <name type="scientific">Desulforapulum autotrophicum (strain ATCC 43914 / DSM 3382 / VKM B-1955 / HRM2)</name>
    <name type="common">Desulfobacterium autotrophicum</name>
    <dbReference type="NCBI Taxonomy" id="177437"/>
    <lineage>
        <taxon>Bacteria</taxon>
        <taxon>Pseudomonadati</taxon>
        <taxon>Thermodesulfobacteriota</taxon>
        <taxon>Desulfobacteria</taxon>
        <taxon>Desulfobacterales</taxon>
        <taxon>Desulfobacteraceae</taxon>
        <taxon>Desulforapulum</taxon>
    </lineage>
</organism>
<dbReference type="AlphaFoldDB" id="C0QE39"/>
<keyword evidence="3" id="KW-1003">Cell membrane</keyword>
<dbReference type="EMBL" id="CP001087">
    <property type="protein sequence ID" value="ACN13156.1"/>
    <property type="molecule type" value="Genomic_DNA"/>
</dbReference>
<dbReference type="HOGENOM" id="CLU_016047_3_1_7"/>
<name>C0QE39_DESAH</name>
<evidence type="ECO:0000313" key="11">
    <source>
        <dbReference type="Proteomes" id="UP000000442"/>
    </source>
</evidence>
<accession>C0QE39</accession>
<dbReference type="GO" id="GO:0005886">
    <property type="term" value="C:plasma membrane"/>
    <property type="evidence" value="ECO:0007669"/>
    <property type="project" value="UniProtKB-SubCell"/>
</dbReference>
<dbReference type="STRING" id="177437.HRM2_00330"/>
<evidence type="ECO:0000256" key="8">
    <source>
        <dbReference type="RuleBase" id="RU363032"/>
    </source>
</evidence>
<protein>
    <submittedName>
        <fullName evidence="10">ABC-type transporter permease protein</fullName>
    </submittedName>
</protein>
<evidence type="ECO:0000256" key="3">
    <source>
        <dbReference type="ARBA" id="ARBA00022475"/>
    </source>
</evidence>
<dbReference type="Proteomes" id="UP000000442">
    <property type="component" value="Chromosome"/>
</dbReference>
<feature type="transmembrane region" description="Helical" evidence="8">
    <location>
        <begin position="53"/>
        <end position="80"/>
    </location>
</feature>
<feature type="transmembrane region" description="Helical" evidence="8">
    <location>
        <begin position="128"/>
        <end position="144"/>
    </location>
</feature>
<dbReference type="PROSITE" id="PS50928">
    <property type="entry name" value="ABC_TM1"/>
    <property type="match status" value="1"/>
</dbReference>
<evidence type="ECO:0000256" key="2">
    <source>
        <dbReference type="ARBA" id="ARBA00022448"/>
    </source>
</evidence>
<evidence type="ECO:0000256" key="5">
    <source>
        <dbReference type="ARBA" id="ARBA00022692"/>
    </source>
</evidence>
<sequence>MTRDKTKVMLIWTLFVLPLVVLALYSFAGRWAFPSLLPDTMDLRTLVYLKKNAISILTSMGSSFLYSMAAVFMSIVYSLLPASVLSRSNFPGQRLVESLLLAPAVLPVMTFSIGVHMIFIRLGLADTHLGVALILSIYSYPYMLRALMAGYATIDPDALACARNLGAGSRQILWEIEIPQLLPALVAGGSIVFLVAFSDYFLVFLIGGGSVPSYSGYLFPFLNSTDWSLASALTLLSLVPPLLLFLVLDLTLARLYRRWI</sequence>
<keyword evidence="2 8" id="KW-0813">Transport</keyword>
<evidence type="ECO:0000256" key="7">
    <source>
        <dbReference type="ARBA" id="ARBA00023136"/>
    </source>
</evidence>
<evidence type="ECO:0000313" key="10">
    <source>
        <dbReference type="EMBL" id="ACN13156.1"/>
    </source>
</evidence>
<feature type="transmembrane region" description="Helical" evidence="8">
    <location>
        <begin position="12"/>
        <end position="33"/>
    </location>
</feature>
<dbReference type="PANTHER" id="PTHR43357">
    <property type="entry name" value="INNER MEMBRANE ABC TRANSPORTER PERMEASE PROTEIN YDCV"/>
    <property type="match status" value="1"/>
</dbReference>
<dbReference type="Gene3D" id="1.10.3720.10">
    <property type="entry name" value="MetI-like"/>
    <property type="match status" value="1"/>
</dbReference>
<keyword evidence="7 8" id="KW-0472">Membrane</keyword>